<accession>A0A382GZY9</accession>
<keyword evidence="5" id="KW-0460">Magnesium</keyword>
<reference evidence="9" key="1">
    <citation type="submission" date="2018-05" db="EMBL/GenBank/DDBJ databases">
        <authorList>
            <person name="Lanie J.A."/>
            <person name="Ng W.-L."/>
            <person name="Kazmierczak K.M."/>
            <person name="Andrzejewski T.M."/>
            <person name="Davidsen T.M."/>
            <person name="Wayne K.J."/>
            <person name="Tettelin H."/>
            <person name="Glass J.I."/>
            <person name="Rusch D."/>
            <person name="Podicherti R."/>
            <person name="Tsui H.-C.T."/>
            <person name="Winkler M.E."/>
        </authorList>
    </citation>
    <scope>NUCLEOTIDE SEQUENCE</scope>
</reference>
<dbReference type="Pfam" id="PF12804">
    <property type="entry name" value="NTP_transf_3"/>
    <property type="match status" value="1"/>
</dbReference>
<dbReference type="GO" id="GO:0005525">
    <property type="term" value="F:GTP binding"/>
    <property type="evidence" value="ECO:0007669"/>
    <property type="project" value="UniProtKB-KW"/>
</dbReference>
<evidence type="ECO:0000256" key="2">
    <source>
        <dbReference type="ARBA" id="ARBA00022679"/>
    </source>
</evidence>
<keyword evidence="7" id="KW-0501">Molybdenum cofactor biosynthesis</keyword>
<dbReference type="SUPFAM" id="SSF53448">
    <property type="entry name" value="Nucleotide-diphospho-sugar transferases"/>
    <property type="match status" value="1"/>
</dbReference>
<dbReference type="GO" id="GO:0006777">
    <property type="term" value="P:Mo-molybdopterin cofactor biosynthetic process"/>
    <property type="evidence" value="ECO:0007669"/>
    <property type="project" value="UniProtKB-KW"/>
</dbReference>
<keyword evidence="2" id="KW-0808">Transferase</keyword>
<organism evidence="9">
    <name type="scientific">marine metagenome</name>
    <dbReference type="NCBI Taxonomy" id="408172"/>
    <lineage>
        <taxon>unclassified sequences</taxon>
        <taxon>metagenomes</taxon>
        <taxon>ecological metagenomes</taxon>
    </lineage>
</organism>
<name>A0A382GZY9_9ZZZZ</name>
<dbReference type="EMBL" id="UINC01058356">
    <property type="protein sequence ID" value="SVB80519.1"/>
    <property type="molecule type" value="Genomic_DNA"/>
</dbReference>
<keyword evidence="3" id="KW-0479">Metal-binding</keyword>
<keyword evidence="1" id="KW-0963">Cytoplasm</keyword>
<dbReference type="Gene3D" id="3.90.550.10">
    <property type="entry name" value="Spore Coat Polysaccharide Biosynthesis Protein SpsA, Chain A"/>
    <property type="match status" value="1"/>
</dbReference>
<dbReference type="InterPro" id="IPR013482">
    <property type="entry name" value="Molybde_CF_guanTrfase"/>
</dbReference>
<dbReference type="GO" id="GO:0016779">
    <property type="term" value="F:nucleotidyltransferase activity"/>
    <property type="evidence" value="ECO:0007669"/>
    <property type="project" value="UniProtKB-ARBA"/>
</dbReference>
<dbReference type="PANTHER" id="PTHR19136:SF81">
    <property type="entry name" value="MOLYBDENUM COFACTOR GUANYLYLTRANSFERASE"/>
    <property type="match status" value="1"/>
</dbReference>
<keyword evidence="6" id="KW-0342">GTP-binding</keyword>
<proteinExistence type="inferred from homology"/>
<evidence type="ECO:0000259" key="8">
    <source>
        <dbReference type="Pfam" id="PF12804"/>
    </source>
</evidence>
<evidence type="ECO:0000256" key="6">
    <source>
        <dbReference type="ARBA" id="ARBA00023134"/>
    </source>
</evidence>
<dbReference type="PANTHER" id="PTHR19136">
    <property type="entry name" value="MOLYBDENUM COFACTOR GUANYLYLTRANSFERASE"/>
    <property type="match status" value="1"/>
</dbReference>
<dbReference type="CDD" id="cd02503">
    <property type="entry name" value="MobA"/>
    <property type="match status" value="1"/>
</dbReference>
<evidence type="ECO:0000256" key="7">
    <source>
        <dbReference type="ARBA" id="ARBA00023150"/>
    </source>
</evidence>
<dbReference type="AlphaFoldDB" id="A0A382GZY9"/>
<evidence type="ECO:0000256" key="1">
    <source>
        <dbReference type="ARBA" id="ARBA00022490"/>
    </source>
</evidence>
<feature type="domain" description="MobA-like NTP transferase" evidence="8">
    <location>
        <begin position="12"/>
        <end position="160"/>
    </location>
</feature>
<dbReference type="GO" id="GO:0046872">
    <property type="term" value="F:metal ion binding"/>
    <property type="evidence" value="ECO:0007669"/>
    <property type="project" value="UniProtKB-KW"/>
</dbReference>
<dbReference type="InterPro" id="IPR029044">
    <property type="entry name" value="Nucleotide-diphossugar_trans"/>
</dbReference>
<evidence type="ECO:0000256" key="5">
    <source>
        <dbReference type="ARBA" id="ARBA00022842"/>
    </source>
</evidence>
<dbReference type="InterPro" id="IPR025877">
    <property type="entry name" value="MobA-like_NTP_Trfase"/>
</dbReference>
<evidence type="ECO:0000313" key="9">
    <source>
        <dbReference type="EMBL" id="SVB80519.1"/>
    </source>
</evidence>
<sequence>MNQSPDISKLDAIVLAGGESKRMGVAKATLPFGDTSLVGSAVAALRPVFRQVLVVTRDKDSLAGIDAEVLEDEWPQQGPLVGLLRGLAHSDADWCFVTACDMPFLQVAVIKEMAKRLTGCDAVIPEYEGRLQTLHAFYSRACLPIAQSLLEEGTTSMRALVSGCRVTKFSQDDFAHIPDGLRSFRDVDTAEEYRAALNDPPES</sequence>
<gene>
    <name evidence="9" type="ORF">METZ01_LOCUS233373</name>
</gene>
<protein>
    <recommendedName>
        <fullName evidence="8">MobA-like NTP transferase domain-containing protein</fullName>
    </recommendedName>
</protein>
<keyword evidence="4" id="KW-0547">Nucleotide-binding</keyword>
<evidence type="ECO:0000256" key="3">
    <source>
        <dbReference type="ARBA" id="ARBA00022723"/>
    </source>
</evidence>
<evidence type="ECO:0000256" key="4">
    <source>
        <dbReference type="ARBA" id="ARBA00022741"/>
    </source>
</evidence>
<dbReference type="HAMAP" id="MF_00316">
    <property type="entry name" value="MobA"/>
    <property type="match status" value="1"/>
</dbReference>